<protein>
    <submittedName>
        <fullName evidence="2">Uncharacterized protein</fullName>
    </submittedName>
</protein>
<comment type="caution">
    <text evidence="2">The sequence shown here is derived from an EMBL/GenBank/DDBJ whole genome shotgun (WGS) entry which is preliminary data.</text>
</comment>
<feature type="transmembrane region" description="Helical" evidence="1">
    <location>
        <begin position="20"/>
        <end position="37"/>
    </location>
</feature>
<name>A0ABS6HYY9_MYCGD</name>
<keyword evidence="1" id="KW-0812">Transmembrane</keyword>
<dbReference type="RefSeq" id="WP_158241015.1">
    <property type="nucleotide sequence ID" value="NZ_CP092364.2"/>
</dbReference>
<keyword evidence="3" id="KW-1185">Reference proteome</keyword>
<evidence type="ECO:0000313" key="2">
    <source>
        <dbReference type="EMBL" id="MBU8826568.1"/>
    </source>
</evidence>
<keyword evidence="1" id="KW-1133">Transmembrane helix</keyword>
<organism evidence="2 3">
    <name type="scientific">Mycolicibacterium goodii</name>
    <name type="common">Mycobacterium goodii</name>
    <dbReference type="NCBI Taxonomy" id="134601"/>
    <lineage>
        <taxon>Bacteria</taxon>
        <taxon>Bacillati</taxon>
        <taxon>Actinomycetota</taxon>
        <taxon>Actinomycetes</taxon>
        <taxon>Mycobacteriales</taxon>
        <taxon>Mycobacteriaceae</taxon>
        <taxon>Mycolicibacterium</taxon>
    </lineage>
</organism>
<keyword evidence="1" id="KW-0472">Membrane</keyword>
<reference evidence="2 3" key="1">
    <citation type="submission" date="2021-05" db="EMBL/GenBank/DDBJ databases">
        <title>Draft Genome Sequences of Clinical Respiratory Isolates of Mycobacterium goodii Recovered in Ireland.</title>
        <authorList>
            <person name="Flanagan P.R."/>
            <person name="Mok S."/>
            <person name="Roycroft E."/>
            <person name="Rogers T.R."/>
            <person name="Fitzgibbon M."/>
        </authorList>
    </citation>
    <scope>NUCLEOTIDE SEQUENCE [LARGE SCALE GENOMIC DNA]</scope>
    <source>
        <strain evidence="2 3">14IE55</strain>
    </source>
</reference>
<evidence type="ECO:0000313" key="3">
    <source>
        <dbReference type="Proteomes" id="UP000696413"/>
    </source>
</evidence>
<accession>A0ABS6HYY9</accession>
<dbReference type="Proteomes" id="UP000696413">
    <property type="component" value="Unassembled WGS sequence"/>
</dbReference>
<gene>
    <name evidence="2" type="ORF">KL859_27320</name>
</gene>
<evidence type="ECO:0000256" key="1">
    <source>
        <dbReference type="SAM" id="Phobius"/>
    </source>
</evidence>
<proteinExistence type="predicted"/>
<dbReference type="EMBL" id="JAHBOM010000027">
    <property type="protein sequence ID" value="MBU8826568.1"/>
    <property type="molecule type" value="Genomic_DNA"/>
</dbReference>
<sequence length="52" mass="5663">MDERHSVYRGGLSAGDRQMVFAAMVPVLSFTAVLVAARMKWSRGHRAAGASR</sequence>